<evidence type="ECO:0000313" key="3">
    <source>
        <dbReference type="Proteomes" id="UP000321659"/>
    </source>
</evidence>
<dbReference type="EMBL" id="SRRQ01000013">
    <property type="protein sequence ID" value="TWW10403.1"/>
    <property type="molecule type" value="Genomic_DNA"/>
</dbReference>
<sequence>MEKFKKSVDDSLSLIGTMFLMIIILSFFIQDSSLFYDCRIFIIAIFLGRTMVNLYRARKK</sequence>
<proteinExistence type="predicted"/>
<feature type="transmembrane region" description="Helical" evidence="1">
    <location>
        <begin position="12"/>
        <end position="28"/>
    </location>
</feature>
<gene>
    <name evidence="2" type="ORF">LABALGLTS371_13960</name>
</gene>
<name>A0A5C6M898_9LACO</name>
<comment type="caution">
    <text evidence="2">The sequence shown here is derived from an EMBL/GenBank/DDBJ whole genome shotgun (WGS) entry which is preliminary data.</text>
</comment>
<evidence type="ECO:0000313" key="2">
    <source>
        <dbReference type="EMBL" id="TWW10403.1"/>
    </source>
</evidence>
<feature type="transmembrane region" description="Helical" evidence="1">
    <location>
        <begin position="34"/>
        <end position="55"/>
    </location>
</feature>
<reference evidence="2 3" key="1">
    <citation type="submission" date="2019-04" db="EMBL/GenBank/DDBJ databases">
        <title>In vitro growth and metabolic characteristics of meat-borne Lactobacillus algidus strains.</title>
        <authorList>
            <person name="Sade E."/>
            <person name="Per J."/>
            <person name="Tytti H."/>
            <person name="Johanna B.K."/>
        </authorList>
    </citation>
    <scope>NUCLEOTIDE SEQUENCE [LARGE SCALE GENOMIC DNA]</scope>
    <source>
        <strain evidence="2 3">LTS37-1</strain>
    </source>
</reference>
<dbReference type="Proteomes" id="UP000321659">
    <property type="component" value="Unassembled WGS sequence"/>
</dbReference>
<dbReference type="AlphaFoldDB" id="A0A5C6M898"/>
<accession>A0A5C6M898</accession>
<organism evidence="2 3">
    <name type="scientific">Dellaglioa algida</name>
    <dbReference type="NCBI Taxonomy" id="105612"/>
    <lineage>
        <taxon>Bacteria</taxon>
        <taxon>Bacillati</taxon>
        <taxon>Bacillota</taxon>
        <taxon>Bacilli</taxon>
        <taxon>Lactobacillales</taxon>
        <taxon>Lactobacillaceae</taxon>
        <taxon>Dellaglioa</taxon>
    </lineage>
</organism>
<keyword evidence="1" id="KW-0472">Membrane</keyword>
<keyword evidence="1" id="KW-0812">Transmembrane</keyword>
<evidence type="ECO:0000256" key="1">
    <source>
        <dbReference type="SAM" id="Phobius"/>
    </source>
</evidence>
<keyword evidence="1" id="KW-1133">Transmembrane helix</keyword>
<protein>
    <submittedName>
        <fullName evidence="2">Uncharacterized protein</fullName>
    </submittedName>
</protein>